<evidence type="ECO:0000256" key="6">
    <source>
        <dbReference type="SAM" id="Phobius"/>
    </source>
</evidence>
<feature type="region of interest" description="Disordered" evidence="5">
    <location>
        <begin position="184"/>
        <end position="209"/>
    </location>
</feature>
<evidence type="ECO:0000313" key="9">
    <source>
        <dbReference type="Proteomes" id="UP000323386"/>
    </source>
</evidence>
<proteinExistence type="predicted"/>
<dbReference type="PANTHER" id="PTHR15549">
    <property type="entry name" value="PAIRED IMMUNOGLOBULIN-LIKE TYPE 2 RECEPTOR"/>
    <property type="match status" value="1"/>
</dbReference>
<dbReference type="Proteomes" id="UP000323386">
    <property type="component" value="Unassembled WGS sequence"/>
</dbReference>
<evidence type="ECO:0000256" key="1">
    <source>
        <dbReference type="ARBA" id="ARBA00004167"/>
    </source>
</evidence>
<accession>A0A5C3EY00</accession>
<dbReference type="PANTHER" id="PTHR15549:SF30">
    <property type="entry name" value="MID2 DOMAIN-CONTAINING PROTEIN"/>
    <property type="match status" value="1"/>
</dbReference>
<dbReference type="GO" id="GO:0016020">
    <property type="term" value="C:membrane"/>
    <property type="evidence" value="ECO:0007669"/>
    <property type="project" value="UniProtKB-SubCell"/>
</dbReference>
<feature type="chain" id="PRO_5022857010" description="Mid2 domain-containing protein" evidence="7">
    <location>
        <begin position="21"/>
        <end position="423"/>
    </location>
</feature>
<evidence type="ECO:0008006" key="10">
    <source>
        <dbReference type="Google" id="ProtNLM"/>
    </source>
</evidence>
<gene>
    <name evidence="8" type="ORF">PSFLO_01470</name>
</gene>
<feature type="region of interest" description="Disordered" evidence="5">
    <location>
        <begin position="275"/>
        <end position="298"/>
    </location>
</feature>
<feature type="compositionally biased region" description="Low complexity" evidence="5">
    <location>
        <begin position="184"/>
        <end position="206"/>
    </location>
</feature>
<name>A0A5C3EY00_9BASI</name>
<comment type="subcellular location">
    <subcellularLocation>
        <location evidence="1">Membrane</location>
        <topology evidence="1">Single-pass membrane protein</topology>
    </subcellularLocation>
</comment>
<dbReference type="OrthoDB" id="2576541at2759"/>
<evidence type="ECO:0000313" key="8">
    <source>
        <dbReference type="EMBL" id="SPO35999.1"/>
    </source>
</evidence>
<protein>
    <recommendedName>
        <fullName evidence="10">Mid2 domain-containing protein</fullName>
    </recommendedName>
</protein>
<keyword evidence="4 6" id="KW-0472">Membrane</keyword>
<evidence type="ECO:0000256" key="3">
    <source>
        <dbReference type="ARBA" id="ARBA00022989"/>
    </source>
</evidence>
<dbReference type="GO" id="GO:0071944">
    <property type="term" value="C:cell periphery"/>
    <property type="evidence" value="ECO:0007669"/>
    <property type="project" value="UniProtKB-ARBA"/>
</dbReference>
<dbReference type="EMBL" id="OOIP01000003">
    <property type="protein sequence ID" value="SPO35999.1"/>
    <property type="molecule type" value="Genomic_DNA"/>
</dbReference>
<dbReference type="InterPro" id="IPR051694">
    <property type="entry name" value="Immunoregulatory_rcpt-like"/>
</dbReference>
<sequence length="423" mass="41916">MKSVRTLALAVLLSFATAQAAQHHQNHHQHLVNRDTHVLLPRLLGGVNDPSSASETSDSSTSQSSSTSDSSEDVTSTSRAAAATTTSAAAASSSSAAAASSSSASRASASASSVAAAASSSVAAAASKSASAAQESQSSAAAASSSSASLASASSASLASASSAAAAAASSSTVFLTQTVAAPTADPTSSSDAAAASQTASSDSSSGGVSTGLIIGISVAGGVLILAALVFLYMKFGGKRFDGLDDNDTDIKWPELKQDPDSAAMQPLPARRTGGAGFDMGEDSDNGHDGGYGSSLKGRDSFTGSTTALAAAAPGYPVNDAHYAAGGMDAGYMAHQPAMQPGQFYDMYPQNTGGSMAGDAQGGYHGGYNDSAMQQQYSDAHHAQAGYPNNAGYPDGANPYGADPYSQAHAHVNMQPQQGGQYH</sequence>
<dbReference type="AlphaFoldDB" id="A0A5C3EY00"/>
<keyword evidence="9" id="KW-1185">Reference proteome</keyword>
<keyword evidence="2 6" id="KW-0812">Transmembrane</keyword>
<evidence type="ECO:0000256" key="2">
    <source>
        <dbReference type="ARBA" id="ARBA00022692"/>
    </source>
</evidence>
<evidence type="ECO:0000256" key="5">
    <source>
        <dbReference type="SAM" id="MobiDB-lite"/>
    </source>
</evidence>
<evidence type="ECO:0000256" key="4">
    <source>
        <dbReference type="ARBA" id="ARBA00023136"/>
    </source>
</evidence>
<keyword evidence="3 6" id="KW-1133">Transmembrane helix</keyword>
<feature type="signal peptide" evidence="7">
    <location>
        <begin position="1"/>
        <end position="20"/>
    </location>
</feature>
<feature type="transmembrane region" description="Helical" evidence="6">
    <location>
        <begin position="213"/>
        <end position="234"/>
    </location>
</feature>
<feature type="region of interest" description="Disordered" evidence="5">
    <location>
        <begin position="376"/>
        <end position="406"/>
    </location>
</feature>
<feature type="compositionally biased region" description="Low complexity" evidence="5">
    <location>
        <begin position="51"/>
        <end position="79"/>
    </location>
</feature>
<reference evidence="8 9" key="1">
    <citation type="submission" date="2018-03" db="EMBL/GenBank/DDBJ databases">
        <authorList>
            <person name="Guldener U."/>
        </authorList>
    </citation>
    <scope>NUCLEOTIDE SEQUENCE [LARGE SCALE GENOMIC DNA]</scope>
    <source>
        <strain evidence="8 9">DAOM196992</strain>
    </source>
</reference>
<evidence type="ECO:0000256" key="7">
    <source>
        <dbReference type="SAM" id="SignalP"/>
    </source>
</evidence>
<keyword evidence="7" id="KW-0732">Signal</keyword>
<organism evidence="8 9">
    <name type="scientific">Pseudozyma flocculosa</name>
    <dbReference type="NCBI Taxonomy" id="84751"/>
    <lineage>
        <taxon>Eukaryota</taxon>
        <taxon>Fungi</taxon>
        <taxon>Dikarya</taxon>
        <taxon>Basidiomycota</taxon>
        <taxon>Ustilaginomycotina</taxon>
        <taxon>Ustilaginomycetes</taxon>
        <taxon>Ustilaginales</taxon>
        <taxon>Ustilaginaceae</taxon>
        <taxon>Pseudozyma</taxon>
    </lineage>
</organism>
<feature type="region of interest" description="Disordered" evidence="5">
    <location>
        <begin position="43"/>
        <end position="79"/>
    </location>
</feature>